<dbReference type="RefSeq" id="WP_010838940.1">
    <property type="nucleotide sequence ID" value="NZ_QRCM01000001.1"/>
</dbReference>
<sequence length="143" mass="15646">MSATSWLQAAHGTDGDEVRIIVDHEGGTVALVSPTAVIVLTHDAARDLRDRLTAAVVADLDGEQISTVPTPADPPSAYRPDPALWREVDIREFERASRDGTSVLMTDEHRDDDFVRRFYVATDPHAPFVPSGLSFAIPERGVR</sequence>
<proteinExistence type="predicted"/>
<name>A0A6P2C867_9NOCA</name>
<reference evidence="2 4" key="1">
    <citation type="submission" date="2018-07" db="EMBL/GenBank/DDBJ databases">
        <title>Genome sequence of Rhodococcus rhodnii ATCC 35071 from Rhodnius prolixus.</title>
        <authorList>
            <person name="Patel V."/>
            <person name="Vogel K.J."/>
        </authorList>
    </citation>
    <scope>NUCLEOTIDE SEQUENCE [LARGE SCALE GENOMIC DNA]</scope>
    <source>
        <strain evidence="2 4">ATCC 35071</strain>
    </source>
</reference>
<evidence type="ECO:0000313" key="4">
    <source>
        <dbReference type="Proteomes" id="UP000471120"/>
    </source>
</evidence>
<accession>A0A6P2C867</accession>
<comment type="caution">
    <text evidence="2">The sequence shown here is derived from an EMBL/GenBank/DDBJ whole genome shotgun (WGS) entry which is preliminary data.</text>
</comment>
<dbReference type="EMBL" id="QRCM01000003">
    <property type="protein sequence ID" value="TXG88265.1"/>
    <property type="molecule type" value="Genomic_DNA"/>
</dbReference>
<dbReference type="AlphaFoldDB" id="A0A6P2C867"/>
<evidence type="ECO:0000313" key="2">
    <source>
        <dbReference type="EMBL" id="TXG88919.1"/>
    </source>
</evidence>
<dbReference type="Proteomes" id="UP000471120">
    <property type="component" value="Unassembled WGS sequence"/>
</dbReference>
<evidence type="ECO:0000313" key="3">
    <source>
        <dbReference type="EMBL" id="TXG89043.1"/>
    </source>
</evidence>
<organism evidence="2 4">
    <name type="scientific">Rhodococcus rhodnii</name>
    <dbReference type="NCBI Taxonomy" id="38312"/>
    <lineage>
        <taxon>Bacteria</taxon>
        <taxon>Bacillati</taxon>
        <taxon>Actinomycetota</taxon>
        <taxon>Actinomycetes</taxon>
        <taxon>Mycobacteriales</taxon>
        <taxon>Nocardiaceae</taxon>
        <taxon>Rhodococcus</taxon>
    </lineage>
</organism>
<dbReference type="EMBL" id="QRCM01000001">
    <property type="protein sequence ID" value="TXG88919.1"/>
    <property type="molecule type" value="Genomic_DNA"/>
</dbReference>
<dbReference type="EMBL" id="QRCM01000001">
    <property type="protein sequence ID" value="TXG89043.1"/>
    <property type="molecule type" value="Genomic_DNA"/>
</dbReference>
<gene>
    <name evidence="2" type="ORF">DW322_00005</name>
    <name evidence="3" type="ORF">DW322_00800</name>
    <name evidence="1" type="ORF">DW322_21520</name>
</gene>
<evidence type="ECO:0000313" key="1">
    <source>
        <dbReference type="EMBL" id="TXG88265.1"/>
    </source>
</evidence>
<protein>
    <submittedName>
        <fullName evidence="2">Uncharacterized protein</fullName>
    </submittedName>
</protein>